<protein>
    <recommendedName>
        <fullName evidence="8">Torsin-2A</fullName>
    </recommendedName>
    <alternativeName>
        <fullName evidence="9">Torsin family 2 member A</fullName>
    </alternativeName>
</protein>
<sequence>MVLQYCEKFASCLECDLALNLVGQHLVRQLVVKGVREFVQNQAPVKPLVMSFHGWTGTGKTYVSSLLIRYLFRGGPLSPYVHQFSPVVHFPHAEHVEQYKKDLRSWIHGNLTRCGRSLFLFDEMDKMHPGLIDVIIPFLGPSWVVYGTNYRKAIFIFTSNAGGEQINRMTLDLWRIRRDREEIVLQDLEASVLEAVFENPQNGFWKSGIIEQHLIDLLVPFLPLRKHHVKQCVANEMANQGLQAPPGVIQAVAESVTYFPEEDRVFSSTGCKTLASRIPFFL</sequence>
<keyword evidence="7" id="KW-0325">Glycoprotein</keyword>
<evidence type="ECO:0000256" key="6">
    <source>
        <dbReference type="ARBA" id="ARBA00022840"/>
    </source>
</evidence>
<keyword evidence="5" id="KW-0256">Endoplasmic reticulum</keyword>
<evidence type="ECO:0000256" key="2">
    <source>
        <dbReference type="ARBA" id="ARBA00006235"/>
    </source>
</evidence>
<evidence type="ECO:0000313" key="11">
    <source>
        <dbReference type="Proteomes" id="UP000694871"/>
    </source>
</evidence>
<evidence type="ECO:0000256" key="1">
    <source>
        <dbReference type="ARBA" id="ARBA00004319"/>
    </source>
</evidence>
<dbReference type="Pfam" id="PF21376">
    <property type="entry name" value="TOR1A_C"/>
    <property type="match status" value="1"/>
</dbReference>
<evidence type="ECO:0000256" key="7">
    <source>
        <dbReference type="ARBA" id="ARBA00023180"/>
    </source>
</evidence>
<dbReference type="RefSeq" id="XP_015265890.1">
    <property type="nucleotide sequence ID" value="XM_015410404.1"/>
</dbReference>
<evidence type="ECO:0000256" key="3">
    <source>
        <dbReference type="ARBA" id="ARBA00022729"/>
    </source>
</evidence>
<reference evidence="12" key="1">
    <citation type="submission" date="2025-08" db="UniProtKB">
        <authorList>
            <consortium name="RefSeq"/>
        </authorList>
    </citation>
    <scope>IDENTIFICATION</scope>
</reference>
<comment type="subcellular location">
    <subcellularLocation>
        <location evidence="1">Endoplasmic reticulum lumen</location>
    </subcellularLocation>
</comment>
<evidence type="ECO:0000313" key="12">
    <source>
        <dbReference type="RefSeq" id="XP_015265890.1"/>
    </source>
</evidence>
<dbReference type="PANTHER" id="PTHR10760">
    <property type="entry name" value="TORSIN"/>
    <property type="match status" value="1"/>
</dbReference>
<dbReference type="InterPro" id="IPR027417">
    <property type="entry name" value="P-loop_NTPase"/>
</dbReference>
<keyword evidence="4" id="KW-0547">Nucleotide-binding</keyword>
<dbReference type="PANTHER" id="PTHR10760:SF4">
    <property type="entry name" value="TORSIN-2A"/>
    <property type="match status" value="1"/>
</dbReference>
<dbReference type="InterPro" id="IPR049337">
    <property type="entry name" value="TOR1A_C"/>
</dbReference>
<dbReference type="PRINTS" id="PR00300">
    <property type="entry name" value="CLPPROTEASEA"/>
</dbReference>
<dbReference type="SUPFAM" id="SSF52540">
    <property type="entry name" value="P-loop containing nucleoside triphosphate hydrolases"/>
    <property type="match status" value="1"/>
</dbReference>
<dbReference type="GeneID" id="107109724"/>
<evidence type="ECO:0000256" key="8">
    <source>
        <dbReference type="ARBA" id="ARBA00039191"/>
    </source>
</evidence>
<dbReference type="InterPro" id="IPR017378">
    <property type="entry name" value="Torsin_1/2"/>
</dbReference>
<evidence type="ECO:0000256" key="5">
    <source>
        <dbReference type="ARBA" id="ARBA00022824"/>
    </source>
</evidence>
<dbReference type="Proteomes" id="UP000694871">
    <property type="component" value="Unplaced"/>
</dbReference>
<dbReference type="InterPro" id="IPR010448">
    <property type="entry name" value="Torsin"/>
</dbReference>
<evidence type="ECO:0000259" key="10">
    <source>
        <dbReference type="SMART" id="SM00382"/>
    </source>
</evidence>
<proteinExistence type="inferred from homology"/>
<accession>A0ABM1JWQ3</accession>
<dbReference type="Pfam" id="PF06309">
    <property type="entry name" value="Torsin"/>
    <property type="match status" value="1"/>
</dbReference>
<dbReference type="InterPro" id="IPR003593">
    <property type="entry name" value="AAA+_ATPase"/>
</dbReference>
<keyword evidence="6" id="KW-0067">ATP-binding</keyword>
<dbReference type="Gene3D" id="3.40.50.300">
    <property type="entry name" value="P-loop containing nucleotide triphosphate hydrolases"/>
    <property type="match status" value="1"/>
</dbReference>
<keyword evidence="3" id="KW-0732">Signal</keyword>
<dbReference type="InterPro" id="IPR001270">
    <property type="entry name" value="ClpA/B"/>
</dbReference>
<dbReference type="SMART" id="SM00382">
    <property type="entry name" value="AAA"/>
    <property type="match status" value="1"/>
</dbReference>
<comment type="similarity">
    <text evidence="2">Belongs to the ClpA/ClpB family. Torsin subfamily.</text>
</comment>
<keyword evidence="11" id="KW-1185">Reference proteome</keyword>
<evidence type="ECO:0000256" key="4">
    <source>
        <dbReference type="ARBA" id="ARBA00022741"/>
    </source>
</evidence>
<name>A0ABM1JWQ3_GEKJA</name>
<evidence type="ECO:0000256" key="9">
    <source>
        <dbReference type="ARBA" id="ARBA00042469"/>
    </source>
</evidence>
<organism evidence="11 12">
    <name type="scientific">Gekko japonicus</name>
    <name type="common">Schlegel's Japanese gecko</name>
    <dbReference type="NCBI Taxonomy" id="146911"/>
    <lineage>
        <taxon>Eukaryota</taxon>
        <taxon>Metazoa</taxon>
        <taxon>Chordata</taxon>
        <taxon>Craniata</taxon>
        <taxon>Vertebrata</taxon>
        <taxon>Euteleostomi</taxon>
        <taxon>Lepidosauria</taxon>
        <taxon>Squamata</taxon>
        <taxon>Bifurcata</taxon>
        <taxon>Gekkota</taxon>
        <taxon>Gekkonidae</taxon>
        <taxon>Gekkoninae</taxon>
        <taxon>Gekko</taxon>
    </lineage>
</organism>
<dbReference type="PIRSF" id="PIRSF038079">
    <property type="entry name" value="Torsin_2A"/>
    <property type="match status" value="1"/>
</dbReference>
<feature type="domain" description="AAA+ ATPase" evidence="10">
    <location>
        <begin position="46"/>
        <end position="188"/>
    </location>
</feature>
<gene>
    <name evidence="12" type="primary">TOR2A</name>
</gene>